<organism evidence="2 3">
    <name type="scientific">Mucilaginibacter terrenus</name>
    <dbReference type="NCBI Taxonomy" id="2482727"/>
    <lineage>
        <taxon>Bacteria</taxon>
        <taxon>Pseudomonadati</taxon>
        <taxon>Bacteroidota</taxon>
        <taxon>Sphingobacteriia</taxon>
        <taxon>Sphingobacteriales</taxon>
        <taxon>Sphingobacteriaceae</taxon>
        <taxon>Mucilaginibacter</taxon>
    </lineage>
</organism>
<accession>A0A3E2NV40</accession>
<reference evidence="2 3" key="1">
    <citation type="submission" date="2018-08" db="EMBL/GenBank/DDBJ databases">
        <title>Mucilaginibacter terrae sp. nov., isolated from manganese diggings.</title>
        <authorList>
            <person name="Huang Y."/>
            <person name="Zhou Z."/>
        </authorList>
    </citation>
    <scope>NUCLEOTIDE SEQUENCE [LARGE SCALE GENOMIC DNA]</scope>
    <source>
        <strain evidence="2 3">ZH6</strain>
    </source>
</reference>
<dbReference type="AlphaFoldDB" id="A0A3E2NV40"/>
<gene>
    <name evidence="2" type="ORF">DYU05_04015</name>
</gene>
<dbReference type="Proteomes" id="UP000260823">
    <property type="component" value="Unassembled WGS sequence"/>
</dbReference>
<dbReference type="EMBL" id="QWDE01000001">
    <property type="protein sequence ID" value="RFZ84781.1"/>
    <property type="molecule type" value="Genomic_DNA"/>
</dbReference>
<evidence type="ECO:0000313" key="2">
    <source>
        <dbReference type="EMBL" id="RFZ84781.1"/>
    </source>
</evidence>
<proteinExistence type="predicted"/>
<feature type="region of interest" description="Disordered" evidence="1">
    <location>
        <begin position="1"/>
        <end position="31"/>
    </location>
</feature>
<sequence>MHTPPPPPAVHRPVPEINRPKAAENYPTERSSIRSTNLFRGLLSGLSRYIPDMPSSPIWFGKSSRGKHTNRLHSRKQAKKRAKRKGR</sequence>
<feature type="compositionally biased region" description="Pro residues" evidence="1">
    <location>
        <begin position="1"/>
        <end position="10"/>
    </location>
</feature>
<protein>
    <submittedName>
        <fullName evidence="2">Uncharacterized protein</fullName>
    </submittedName>
</protein>
<evidence type="ECO:0000313" key="3">
    <source>
        <dbReference type="Proteomes" id="UP000260823"/>
    </source>
</evidence>
<name>A0A3E2NV40_9SPHI</name>
<feature type="region of interest" description="Disordered" evidence="1">
    <location>
        <begin position="54"/>
        <end position="87"/>
    </location>
</feature>
<feature type="compositionally biased region" description="Basic residues" evidence="1">
    <location>
        <begin position="64"/>
        <end position="87"/>
    </location>
</feature>
<keyword evidence="3" id="KW-1185">Reference proteome</keyword>
<comment type="caution">
    <text evidence="2">The sequence shown here is derived from an EMBL/GenBank/DDBJ whole genome shotgun (WGS) entry which is preliminary data.</text>
</comment>
<evidence type="ECO:0000256" key="1">
    <source>
        <dbReference type="SAM" id="MobiDB-lite"/>
    </source>
</evidence>